<dbReference type="EMBL" id="PDXA01000050">
    <property type="protein sequence ID" value="RYN41603.1"/>
    <property type="molecule type" value="Genomic_DNA"/>
</dbReference>
<gene>
    <name evidence="2" type="ORF">AA0114_g10752</name>
</gene>
<protein>
    <submittedName>
        <fullName evidence="2">Uncharacterized protein</fullName>
    </submittedName>
</protein>
<reference evidence="3" key="1">
    <citation type="journal article" date="2019" name="bioRxiv">
        <title>Genomics, evolutionary history and diagnostics of the Alternaria alternata species group including apple and Asian pear pathotypes.</title>
        <authorList>
            <person name="Armitage A.D."/>
            <person name="Cockerton H.M."/>
            <person name="Sreenivasaprasad S."/>
            <person name="Woodhall J.W."/>
            <person name="Lane C.R."/>
            <person name="Harrison R.J."/>
            <person name="Clarkson J.P."/>
        </authorList>
    </citation>
    <scope>NUCLEOTIDE SEQUENCE [LARGE SCALE GENOMIC DNA]</scope>
    <source>
        <strain evidence="3">FERA 1082</strain>
    </source>
</reference>
<feature type="compositionally biased region" description="Polar residues" evidence="1">
    <location>
        <begin position="117"/>
        <end position="135"/>
    </location>
</feature>
<name>A0A4V1WLI1_9PLEO</name>
<proteinExistence type="predicted"/>
<evidence type="ECO:0000313" key="3">
    <source>
        <dbReference type="Proteomes" id="UP000292402"/>
    </source>
</evidence>
<feature type="region of interest" description="Disordered" evidence="1">
    <location>
        <begin position="117"/>
        <end position="155"/>
    </location>
</feature>
<dbReference type="Proteomes" id="UP000292402">
    <property type="component" value="Unassembled WGS sequence"/>
</dbReference>
<sequence>MVIPNRVYEASNTGSKELGHGVGIESNNQDFAFEPETVGFHVALAPVASELQRKTDISIQDDAIAAMLNRGTDPKNIPTYVQHHIIAKETGNHRDLDIISQIPSTELQERISNVEAQLKRAQQSSEETFTSPNELPSTRTTPGSTPSRSARPARYGCPGDEGRCIEHKHRAWRSFKSFFEHLEAQHLEEYQTYGGLKCLECERNNLFAGCHTVSPTYLLQGRDLATHIWNDHMTPRTNSEQVPNTSFTNMD</sequence>
<feature type="compositionally biased region" description="Low complexity" evidence="1">
    <location>
        <begin position="136"/>
        <end position="154"/>
    </location>
</feature>
<evidence type="ECO:0000256" key="1">
    <source>
        <dbReference type="SAM" id="MobiDB-lite"/>
    </source>
</evidence>
<evidence type="ECO:0000313" key="2">
    <source>
        <dbReference type="EMBL" id="RYN41603.1"/>
    </source>
</evidence>
<accession>A0A4V1WLI1</accession>
<comment type="caution">
    <text evidence="2">The sequence shown here is derived from an EMBL/GenBank/DDBJ whole genome shotgun (WGS) entry which is preliminary data.</text>
</comment>
<dbReference type="AlphaFoldDB" id="A0A4V1WLI1"/>
<organism evidence="2 3">
    <name type="scientific">Alternaria tenuissima</name>
    <dbReference type="NCBI Taxonomy" id="119927"/>
    <lineage>
        <taxon>Eukaryota</taxon>
        <taxon>Fungi</taxon>
        <taxon>Dikarya</taxon>
        <taxon>Ascomycota</taxon>
        <taxon>Pezizomycotina</taxon>
        <taxon>Dothideomycetes</taxon>
        <taxon>Pleosporomycetidae</taxon>
        <taxon>Pleosporales</taxon>
        <taxon>Pleosporineae</taxon>
        <taxon>Pleosporaceae</taxon>
        <taxon>Alternaria</taxon>
        <taxon>Alternaria sect. Alternaria</taxon>
        <taxon>Alternaria alternata complex</taxon>
    </lineage>
</organism>